<dbReference type="SUPFAM" id="SSF51556">
    <property type="entry name" value="Metallo-dependent hydrolases"/>
    <property type="match status" value="1"/>
</dbReference>
<organism evidence="3 4">
    <name type="scientific">Alterirhizorhabdus solaris</name>
    <dbReference type="NCBI Taxonomy" id="2529389"/>
    <lineage>
        <taxon>Bacteria</taxon>
        <taxon>Pseudomonadati</taxon>
        <taxon>Pseudomonadota</taxon>
        <taxon>Alphaproteobacteria</taxon>
        <taxon>Sphingomonadales</taxon>
        <taxon>Rhizorhabdaceae</taxon>
        <taxon>Alterirhizorhabdus</taxon>
    </lineage>
</organism>
<dbReference type="PANTHER" id="PTHR11647:SF1">
    <property type="entry name" value="COLLAPSIN RESPONSE MEDIATOR PROTEIN"/>
    <property type="match status" value="1"/>
</dbReference>
<comment type="caution">
    <text evidence="3">The sequence shown here is derived from an EMBL/GenBank/DDBJ whole genome shotgun (WGS) entry which is preliminary data.</text>
</comment>
<dbReference type="Gene3D" id="3.20.20.140">
    <property type="entry name" value="Metal-dependent hydrolases"/>
    <property type="match status" value="2"/>
</dbReference>
<feature type="region of interest" description="Disordered" evidence="1">
    <location>
        <begin position="37"/>
        <end position="68"/>
    </location>
</feature>
<evidence type="ECO:0000259" key="2">
    <source>
        <dbReference type="Pfam" id="PF07969"/>
    </source>
</evidence>
<evidence type="ECO:0000313" key="3">
    <source>
        <dbReference type="EMBL" id="TVV76661.1"/>
    </source>
</evidence>
<reference evidence="3 4" key="1">
    <citation type="submission" date="2019-07" db="EMBL/GenBank/DDBJ databases">
        <title>Sphingomonas solaris sp. nov., isolated from a solar panel from Boston, Massachusetts.</title>
        <authorList>
            <person name="Tanner K."/>
            <person name="Pascual J."/>
            <person name="Mancuso C."/>
            <person name="Pereto J."/>
            <person name="Khalil A."/>
            <person name="Vilanova C."/>
        </authorList>
    </citation>
    <scope>NUCLEOTIDE SEQUENCE [LARGE SCALE GENOMIC DNA]</scope>
    <source>
        <strain evidence="3 4">R4DWN</strain>
    </source>
</reference>
<dbReference type="AlphaFoldDB" id="A0A558RBC2"/>
<proteinExistence type="predicted"/>
<feature type="region of interest" description="Disordered" evidence="1">
    <location>
        <begin position="83"/>
        <end position="119"/>
    </location>
</feature>
<dbReference type="Pfam" id="PF07969">
    <property type="entry name" value="Amidohydro_3"/>
    <property type="match status" value="2"/>
</dbReference>
<evidence type="ECO:0000313" key="4">
    <source>
        <dbReference type="Proteomes" id="UP000318681"/>
    </source>
</evidence>
<keyword evidence="4" id="KW-1185">Reference proteome</keyword>
<dbReference type="Gene3D" id="2.30.40.10">
    <property type="entry name" value="Urease, subunit C, domain 1"/>
    <property type="match status" value="1"/>
</dbReference>
<accession>A0A558RBC2</accession>
<dbReference type="OrthoDB" id="9766983at2"/>
<name>A0A558RBC2_9SPHN</name>
<keyword evidence="3" id="KW-0378">Hydrolase</keyword>
<dbReference type="InterPro" id="IPR050378">
    <property type="entry name" value="Metallo-dep_Hydrolases_sf"/>
</dbReference>
<dbReference type="GO" id="GO:0016812">
    <property type="term" value="F:hydrolase activity, acting on carbon-nitrogen (but not peptide) bonds, in cyclic amides"/>
    <property type="evidence" value="ECO:0007669"/>
    <property type="project" value="TreeGrafter"/>
</dbReference>
<dbReference type="PANTHER" id="PTHR11647">
    <property type="entry name" value="HYDRANTOINASE/DIHYDROPYRIMIDINASE FAMILY MEMBER"/>
    <property type="match status" value="1"/>
</dbReference>
<gene>
    <name evidence="3" type="ORF">FOY91_03785</name>
</gene>
<feature type="domain" description="Amidohydrolase 3" evidence="2">
    <location>
        <begin position="225"/>
        <end position="443"/>
    </location>
</feature>
<dbReference type="InterPro" id="IPR013108">
    <property type="entry name" value="Amidohydro_3"/>
</dbReference>
<evidence type="ECO:0000256" key="1">
    <source>
        <dbReference type="SAM" id="MobiDB-lite"/>
    </source>
</evidence>
<dbReference type="InterPro" id="IPR032466">
    <property type="entry name" value="Metal_Hydrolase"/>
</dbReference>
<dbReference type="InterPro" id="IPR011059">
    <property type="entry name" value="Metal-dep_hydrolase_composite"/>
</dbReference>
<protein>
    <submittedName>
        <fullName evidence="3">Amidohydrolase family protein</fullName>
    </submittedName>
</protein>
<dbReference type="EMBL" id="VNIM01000008">
    <property type="protein sequence ID" value="TVV76661.1"/>
    <property type="molecule type" value="Genomic_DNA"/>
</dbReference>
<feature type="domain" description="Amidohydrolase 3" evidence="2">
    <location>
        <begin position="649"/>
        <end position="733"/>
    </location>
</feature>
<dbReference type="SUPFAM" id="SSF51338">
    <property type="entry name" value="Composite domain of metallo-dependent hydrolases"/>
    <property type="match status" value="1"/>
</dbReference>
<feature type="compositionally biased region" description="Basic and acidic residues" evidence="1">
    <location>
        <begin position="54"/>
        <end position="64"/>
    </location>
</feature>
<sequence>MARYRRSAAGACLSREAARGAALPVCTRLHLRDAHRATGRSGDGAQSAISGGADRLHAGRDRSGGKLPTRLCRGAGVFAAGSGRVRAESGGFHRPRHRRPDRPDGGATEGRLRPDRRLHRRAGTALARAAQPGLNNLSKYRRVLDTGGGIGAIGGQPAQVRLCGCEDRCRRRRHARRVRVDFDLIVRNGYVVDGTGLPRRRVDIGIRDGRIAKIGRLADEKATDEIDAQGRIVAPGIVDAHTHYDPQITFDPYATMSCFHGVTTVLGGNCGFSVAPVRREDQPFMTGVFASVEDMDPIALSGVAWDDFETFDEFLRSLKDKLGVNFACYVGHSNIRRWVMGDAAIERAATAGEITEMRRIVAEAMAAGAAGLSSSAAPTHNDIHGRPVPSRLAAREELLALVEEVGAYGSGSICFLPATVISGFTQEDLDYLIEIGKRCGLPVVIQGLGGRGKVDAPTATWDQAVEFLDKATREGAPIYSLLIARPFDRAVAFDESNKLWAAVPSWQRMTLLPVEDRAALLRDPAARDEMRFAVENYNRDPARGTTLPAPQWDSVWIDTSPSMAAADFDGLSVADLAKAKGVAPGDYALDLALADNFETKMRWRTETPEWASAVGKAQLDPRMIIGTSDGGAHLAKDDQSDWSSYFLGSWVRDRKVWSLEEGIRQITQVPAALLGFHDRGTLKVGGWADIMIFDPETIGPWRKEFVRDLPGGVGRYKAFGRGVHATIVNGQPIVIEGELTGRLPGVVVRPH</sequence>
<dbReference type="GO" id="GO:0005829">
    <property type="term" value="C:cytosol"/>
    <property type="evidence" value="ECO:0007669"/>
    <property type="project" value="TreeGrafter"/>
</dbReference>
<dbReference type="Proteomes" id="UP000318681">
    <property type="component" value="Unassembled WGS sequence"/>
</dbReference>